<accession>A0ABU5STS8</accession>
<dbReference type="GO" id="GO:0016757">
    <property type="term" value="F:glycosyltransferase activity"/>
    <property type="evidence" value="ECO:0007669"/>
    <property type="project" value="UniProtKB-KW"/>
</dbReference>
<gene>
    <name evidence="2" type="ORF">VB739_04900</name>
</gene>
<protein>
    <submittedName>
        <fullName evidence="2">Glycosyltransferase family 4 protein</fullName>
        <ecNumber evidence="2">2.4.-.-</ecNumber>
    </submittedName>
</protein>
<keyword evidence="2" id="KW-0808">Transferase</keyword>
<dbReference type="EC" id="2.4.-.-" evidence="2"/>
<dbReference type="PANTHER" id="PTHR12526">
    <property type="entry name" value="GLYCOSYLTRANSFERASE"/>
    <property type="match status" value="1"/>
</dbReference>
<reference evidence="2 3" key="1">
    <citation type="submission" date="2023-12" db="EMBL/GenBank/DDBJ databases">
        <title>Baltic Sea Cyanobacteria.</title>
        <authorList>
            <person name="Delbaje E."/>
            <person name="Fewer D.P."/>
            <person name="Shishido T.K."/>
        </authorList>
    </citation>
    <scope>NUCLEOTIDE SEQUENCE [LARGE SCALE GENOMIC DNA]</scope>
    <source>
        <strain evidence="2 3">UHCC 0281</strain>
    </source>
</reference>
<dbReference type="EMBL" id="JAYGHY010000009">
    <property type="protein sequence ID" value="MEA5441885.1"/>
    <property type="molecule type" value="Genomic_DNA"/>
</dbReference>
<evidence type="ECO:0000259" key="1">
    <source>
        <dbReference type="Pfam" id="PF00534"/>
    </source>
</evidence>
<name>A0ABU5STS8_9CYAN</name>
<dbReference type="Proteomes" id="UP001302329">
    <property type="component" value="Unassembled WGS sequence"/>
</dbReference>
<comment type="caution">
    <text evidence="2">The sequence shown here is derived from an EMBL/GenBank/DDBJ whole genome shotgun (WGS) entry which is preliminary data.</text>
</comment>
<sequence length="524" mass="58244">MQDRVKEIKHFVECHCSNTNNESDARIVINISNGDQYAAPSSLQSIVDSLIGSDFRLFIVDPDTSSWAETKSPRIMKAPTQIFCTNTHRTITACFLLHSSRLSSGGGAVRSHLSNVEELVRRGGFVHTLVASKNLIEADLADALISAGSSFSYVGDLPWWYGTDTIINAYSPAVTEEIKGIDPDIVISQVGVLPQAALSSAVAGKPHVWYIREFGDLDYGWSLPAEPHMLGRIFSELSSICIANSSAIREYFFEESISNVVTVNPWFVTPQQTSIRSADTAASSKTFTFGVVGFIHAGKGQRDVVSAIAEARNLGYSFRVLFFGDCLESEFMYLKSLMHALGIETQIQWMGSDKDVSRIYASIDAVVVSSRNEAYGRVPMEAASFSVPIIYTMAGGLLDFMEHYVNGLGYYPGDIETLAKNMIQIYQSDDLRAALTERAKDLICPNALEKKKNQFISALNRSRTEYFPTPAQVLVKIICNSPANLSVTALPAPYQAPRTFYLRCRILIKNLFYRFKQKIRLFWR</sequence>
<feature type="domain" description="Glycosyl transferase family 1" evidence="1">
    <location>
        <begin position="281"/>
        <end position="440"/>
    </location>
</feature>
<keyword evidence="3" id="KW-1185">Reference proteome</keyword>
<keyword evidence="2" id="KW-0328">Glycosyltransferase</keyword>
<organism evidence="2 3">
    <name type="scientific">Cyanobium gracile UHCC 0281</name>
    <dbReference type="NCBI Taxonomy" id="3110309"/>
    <lineage>
        <taxon>Bacteria</taxon>
        <taxon>Bacillati</taxon>
        <taxon>Cyanobacteriota</taxon>
        <taxon>Cyanophyceae</taxon>
        <taxon>Synechococcales</taxon>
        <taxon>Prochlorococcaceae</taxon>
        <taxon>Cyanobium</taxon>
    </lineage>
</organism>
<dbReference type="SUPFAM" id="SSF53756">
    <property type="entry name" value="UDP-Glycosyltransferase/glycogen phosphorylase"/>
    <property type="match status" value="1"/>
</dbReference>
<dbReference type="InterPro" id="IPR001296">
    <property type="entry name" value="Glyco_trans_1"/>
</dbReference>
<evidence type="ECO:0000313" key="2">
    <source>
        <dbReference type="EMBL" id="MEA5441885.1"/>
    </source>
</evidence>
<dbReference type="CDD" id="cd03801">
    <property type="entry name" value="GT4_PimA-like"/>
    <property type="match status" value="1"/>
</dbReference>
<evidence type="ECO:0000313" key="3">
    <source>
        <dbReference type="Proteomes" id="UP001302329"/>
    </source>
</evidence>
<dbReference type="Pfam" id="PF00534">
    <property type="entry name" value="Glycos_transf_1"/>
    <property type="match status" value="1"/>
</dbReference>
<dbReference type="Gene3D" id="3.40.50.2000">
    <property type="entry name" value="Glycogen Phosphorylase B"/>
    <property type="match status" value="2"/>
</dbReference>
<dbReference type="RefSeq" id="WP_323355988.1">
    <property type="nucleotide sequence ID" value="NZ_JAYGHY010000009.1"/>
</dbReference>
<proteinExistence type="predicted"/>